<dbReference type="InterPro" id="IPR019775">
    <property type="entry name" value="WD40_repeat_CS"/>
</dbReference>
<feature type="domain" description="F-box" evidence="5">
    <location>
        <begin position="312"/>
        <end position="359"/>
    </location>
</feature>
<dbReference type="InterPro" id="IPR051075">
    <property type="entry name" value="SCF_subunit_WD-repeat"/>
</dbReference>
<evidence type="ECO:0000259" key="5">
    <source>
        <dbReference type="PROSITE" id="PS50181"/>
    </source>
</evidence>
<keyword evidence="6" id="KW-1185">Reference proteome</keyword>
<dbReference type="RefSeq" id="XP_035825379.1">
    <property type="nucleotide sequence ID" value="XM_035969486.1"/>
</dbReference>
<sequence>MLEIMKPVDSVQTLNMAGNQNNSSGNIFLTASNVLSESMKHPVPYKEENEFNLGRALDLRCVSGAGFTVCGECESCLLTRKIREFREWFARFGDHSKKRFMLGLLRRMRSIDLLKHFVSLLQPTLNKDCTYSRSRTNPSLDTDSATVSSDRAMSGQKVEQVTISTWEWFTQSSYWTKANFSLNILQMCEAHLLHTLHTQARTLLASEMKAADANTEDDIYEAASVLSTEHSHHSEDHPELELLSQSRLEYCPIAENPFTGQQIQLPKSRSTFSGDQSLDSESISDTASSSVDPMILVMPQSAKAYAGVARHKDFIRCLPVHLAKMILSMLDMATLFNALCVSPNWRKLVEEVRVEFRVNQQLKEEVMLMQGAAAHGANPLYANDIDVLVPCLEPGTRDVIYTEDDVIKTTFKSEINWETAYSGVKTQKVIMEERNVYCGAYNVMVVVDNEDSHRVMHTDGSELIALGSLDRKVRFIDSATARETGPVITGHAGSVRCVHLLRDRGMVLSGSYDTSVRCWSVETGQCLKILRGHQDTVVTLAVCGDVVATGAKDKHCKIWSLETAKCQKTFKHRAPISAVALSEEICISGCEAGKVKVWELSSGNLIKTLSGHHSAVTGIKFDRWHIVTGSRDGYALCWSALGRHSRCLAALRHPKEVLCIEFLYLRVITGSADGRLRVWNMVTGQCCRIMRGNSRSDPILSVIAIGDRITVNTLNNLLVMNFEKVTWDYSLETDKVPPLVQYGSYSDAPVRQQPYSYIRAQRMRLAGASNYKIVHHDEPPAEANTKLVLPQHKYRALQLPHSAKTLSQRSLEAAKRAQSASSRPDICPWSPDMMSMNDSPRQEVKYSSADMQAFLARKSSQPLPPQQQQHSTGKGKQPRIKSAPSQYSVTIKEQPDEEESEVNKELIPLARRISWAFEKPLVGRDKDITLSEMKALLRSQMRMKVESQVPPDFIYLTISTIQKSMARSETNYNTKANMQDLKPAAVTLRKRPNSSPSRIDPRTKVPVEELAMDMFNSEDGTVSEMSDHRSVRSLKTKEQPKTPCVPEKECFSTLCAVTPVIGPPRQSLHPRSVKSTVPPGRIIRPISAGPLGTERLNGQLSLFPSRPVTAPVNAAVKLRPTSVKSIPASIAPSLPGAGTFSQKPRPQALVSSAYSEASATPMLMYSKEVKDKASELKEQRKSRQPPMELGADGRPLGRVSAYNQPMRDHATFELRTHHQEEEHAAQIQQSYVDQKKKQERESERKKKAAWIAMATGKAKEVVKQGKSGKCVDSQLIE</sequence>
<feature type="compositionally biased region" description="Basic and acidic residues" evidence="4">
    <location>
        <begin position="1233"/>
        <end position="1244"/>
    </location>
</feature>
<dbReference type="PROSITE" id="PS00678">
    <property type="entry name" value="WD_REPEATS_1"/>
    <property type="match status" value="1"/>
</dbReference>
<evidence type="ECO:0000313" key="6">
    <source>
        <dbReference type="Proteomes" id="UP000694888"/>
    </source>
</evidence>
<feature type="repeat" description="WD" evidence="3">
    <location>
        <begin position="667"/>
        <end position="689"/>
    </location>
</feature>
<dbReference type="PANTHER" id="PTHR19872">
    <property type="entry name" value="UBIQUITIN LIGASE SPECIFICITY FACTOR/HREP PROTEIN"/>
    <property type="match status" value="1"/>
</dbReference>
<dbReference type="PANTHER" id="PTHR19872:SF7">
    <property type="entry name" value="F-BOX AND WD REPEAT DOMAIN CONTAINING PROTEIN 10B-RELATED"/>
    <property type="match status" value="1"/>
</dbReference>
<evidence type="ECO:0000256" key="2">
    <source>
        <dbReference type="ARBA" id="ARBA00022737"/>
    </source>
</evidence>
<feature type="region of interest" description="Disordered" evidence="4">
    <location>
        <begin position="1170"/>
        <end position="1198"/>
    </location>
</feature>
<dbReference type="InterPro" id="IPR015943">
    <property type="entry name" value="WD40/YVTN_repeat-like_dom_sf"/>
</dbReference>
<feature type="compositionally biased region" description="Polar residues" evidence="4">
    <location>
        <begin position="264"/>
        <end position="276"/>
    </location>
</feature>
<dbReference type="InterPro" id="IPR036047">
    <property type="entry name" value="F-box-like_dom_sf"/>
</dbReference>
<dbReference type="Proteomes" id="UP000694888">
    <property type="component" value="Unplaced"/>
</dbReference>
<accession>A0ABM1VSI7</accession>
<dbReference type="SUPFAM" id="SSF50978">
    <property type="entry name" value="WD40 repeat-like"/>
    <property type="match status" value="1"/>
</dbReference>
<feature type="repeat" description="WD" evidence="3">
    <location>
        <begin position="569"/>
        <end position="608"/>
    </location>
</feature>
<evidence type="ECO:0000313" key="7">
    <source>
        <dbReference type="RefSeq" id="XP_035825379.1"/>
    </source>
</evidence>
<dbReference type="PROSITE" id="PS50181">
    <property type="entry name" value="FBOX"/>
    <property type="match status" value="1"/>
</dbReference>
<protein>
    <submittedName>
        <fullName evidence="7">CMT1A duplicated region transcript 1 protein</fullName>
    </submittedName>
</protein>
<dbReference type="Gene3D" id="2.130.10.10">
    <property type="entry name" value="YVTN repeat-like/Quinoprotein amine dehydrogenase"/>
    <property type="match status" value="2"/>
</dbReference>
<dbReference type="SMART" id="SM00256">
    <property type="entry name" value="FBOX"/>
    <property type="match status" value="1"/>
</dbReference>
<keyword evidence="2" id="KW-0677">Repeat</keyword>
<evidence type="ECO:0000256" key="3">
    <source>
        <dbReference type="PROSITE-ProRule" id="PRU00221"/>
    </source>
</evidence>
<dbReference type="Pfam" id="PF00400">
    <property type="entry name" value="WD40"/>
    <property type="match status" value="4"/>
</dbReference>
<organism evidence="6 7">
    <name type="scientific">Aplysia californica</name>
    <name type="common">California sea hare</name>
    <dbReference type="NCBI Taxonomy" id="6500"/>
    <lineage>
        <taxon>Eukaryota</taxon>
        <taxon>Metazoa</taxon>
        <taxon>Spiralia</taxon>
        <taxon>Lophotrochozoa</taxon>
        <taxon>Mollusca</taxon>
        <taxon>Gastropoda</taxon>
        <taxon>Heterobranchia</taxon>
        <taxon>Euthyneura</taxon>
        <taxon>Tectipleura</taxon>
        <taxon>Aplysiida</taxon>
        <taxon>Aplysioidea</taxon>
        <taxon>Aplysiidae</taxon>
        <taxon>Aplysia</taxon>
    </lineage>
</organism>
<dbReference type="PROSITE" id="PS50082">
    <property type="entry name" value="WD_REPEATS_2"/>
    <property type="match status" value="4"/>
</dbReference>
<dbReference type="Pfam" id="PF00646">
    <property type="entry name" value="F-box"/>
    <property type="match status" value="1"/>
</dbReference>
<feature type="compositionally biased region" description="Low complexity" evidence="4">
    <location>
        <begin position="277"/>
        <end position="286"/>
    </location>
</feature>
<evidence type="ECO:0000256" key="1">
    <source>
        <dbReference type="ARBA" id="ARBA00022574"/>
    </source>
</evidence>
<feature type="region of interest" description="Disordered" evidence="4">
    <location>
        <begin position="1218"/>
        <end position="1277"/>
    </location>
</feature>
<dbReference type="CDD" id="cd00200">
    <property type="entry name" value="WD40"/>
    <property type="match status" value="1"/>
</dbReference>
<dbReference type="InterPro" id="IPR001680">
    <property type="entry name" value="WD40_rpt"/>
</dbReference>
<proteinExistence type="predicted"/>
<dbReference type="SUPFAM" id="SSF81383">
    <property type="entry name" value="F-box domain"/>
    <property type="match status" value="1"/>
</dbReference>
<gene>
    <name evidence="7" type="primary">LOC101846130</name>
</gene>
<feature type="compositionally biased region" description="Basic and acidic residues" evidence="4">
    <location>
        <begin position="1170"/>
        <end position="1181"/>
    </location>
</feature>
<dbReference type="InterPro" id="IPR001810">
    <property type="entry name" value="F-box_dom"/>
</dbReference>
<dbReference type="SMART" id="SM00320">
    <property type="entry name" value="WD40"/>
    <property type="match status" value="5"/>
</dbReference>
<evidence type="ECO:0000256" key="4">
    <source>
        <dbReference type="SAM" id="MobiDB-lite"/>
    </source>
</evidence>
<feature type="region of interest" description="Disordered" evidence="4">
    <location>
        <begin position="801"/>
        <end position="845"/>
    </location>
</feature>
<feature type="region of interest" description="Disordered" evidence="4">
    <location>
        <begin position="859"/>
        <end position="902"/>
    </location>
</feature>
<dbReference type="GeneID" id="101846130"/>
<reference evidence="7" key="1">
    <citation type="submission" date="2025-08" db="UniProtKB">
        <authorList>
            <consortium name="RefSeq"/>
        </authorList>
    </citation>
    <scope>IDENTIFICATION</scope>
</reference>
<name>A0ABM1VSI7_APLCA</name>
<dbReference type="PROSITE" id="PS50294">
    <property type="entry name" value="WD_REPEATS_REGION"/>
    <property type="match status" value="2"/>
</dbReference>
<dbReference type="CDD" id="cd22136">
    <property type="entry name" value="F-box_FBXW10"/>
    <property type="match status" value="1"/>
</dbReference>
<dbReference type="InterPro" id="IPR036322">
    <property type="entry name" value="WD40_repeat_dom_sf"/>
</dbReference>
<keyword evidence="1 3" id="KW-0853">WD repeat</keyword>
<feature type="repeat" description="WD" evidence="3">
    <location>
        <begin position="530"/>
        <end position="569"/>
    </location>
</feature>
<feature type="repeat" description="WD" evidence="3">
    <location>
        <begin position="488"/>
        <end position="529"/>
    </location>
</feature>
<feature type="region of interest" description="Disordered" evidence="4">
    <location>
        <begin position="264"/>
        <end position="286"/>
    </location>
</feature>
<dbReference type="Gene3D" id="1.20.1280.50">
    <property type="match status" value="1"/>
</dbReference>